<organism evidence="3 4">
    <name type="scientific">Prochlorococcus marinus (strain MIT 9211)</name>
    <dbReference type="NCBI Taxonomy" id="93059"/>
    <lineage>
        <taxon>Bacteria</taxon>
        <taxon>Bacillati</taxon>
        <taxon>Cyanobacteriota</taxon>
        <taxon>Cyanophyceae</taxon>
        <taxon>Synechococcales</taxon>
        <taxon>Prochlorococcaceae</taxon>
        <taxon>Prochlorococcus</taxon>
    </lineage>
</organism>
<keyword evidence="4" id="KW-1185">Reference proteome</keyword>
<evidence type="ECO:0000313" key="3">
    <source>
        <dbReference type="EMBL" id="ABX08317.1"/>
    </source>
</evidence>
<dbReference type="Proteomes" id="UP000000788">
    <property type="component" value="Chromosome"/>
</dbReference>
<feature type="transmembrane region" description="Helical" evidence="2">
    <location>
        <begin position="26"/>
        <end position="44"/>
    </location>
</feature>
<keyword evidence="2" id="KW-0472">Membrane</keyword>
<dbReference type="KEGG" id="pmj:P9211_03861"/>
<name>A9BE07_PROM4</name>
<evidence type="ECO:0000256" key="1">
    <source>
        <dbReference type="SAM" id="MobiDB-lite"/>
    </source>
</evidence>
<evidence type="ECO:0000313" key="4">
    <source>
        <dbReference type="Proteomes" id="UP000000788"/>
    </source>
</evidence>
<proteinExistence type="predicted"/>
<dbReference type="EMBL" id="CP000878">
    <property type="protein sequence ID" value="ABX08317.1"/>
    <property type="molecule type" value="Genomic_DNA"/>
</dbReference>
<accession>A9BE07</accession>
<keyword evidence="2" id="KW-0812">Transmembrane</keyword>
<dbReference type="HOGENOM" id="CLU_2772591_0_0_3"/>
<feature type="region of interest" description="Disordered" evidence="1">
    <location>
        <begin position="1"/>
        <end position="24"/>
    </location>
</feature>
<dbReference type="RefSeq" id="WP_012194940.1">
    <property type="nucleotide sequence ID" value="NC_009976.1"/>
</dbReference>
<gene>
    <name evidence="3" type="ordered locus">P9211_03861</name>
</gene>
<reference evidence="3 4" key="1">
    <citation type="journal article" date="2007" name="PLoS Genet.">
        <title>Patterns and implications of gene gain and loss in the evolution of Prochlorococcus.</title>
        <authorList>
            <person name="Kettler G.C."/>
            <person name="Martiny A.C."/>
            <person name="Huang K."/>
            <person name="Zucker J."/>
            <person name="Coleman M.L."/>
            <person name="Rodrigue S."/>
            <person name="Chen F."/>
            <person name="Lapidus A."/>
            <person name="Ferriera S."/>
            <person name="Johnson J."/>
            <person name="Steglich C."/>
            <person name="Church G.M."/>
            <person name="Richardson P."/>
            <person name="Chisholm S.W."/>
        </authorList>
    </citation>
    <scope>NUCLEOTIDE SEQUENCE [LARGE SCALE GENOMIC DNA]</scope>
    <source>
        <strain evidence="4">MIT 9211</strain>
    </source>
</reference>
<dbReference type="AlphaFoldDB" id="A9BE07"/>
<evidence type="ECO:0000256" key="2">
    <source>
        <dbReference type="SAM" id="Phobius"/>
    </source>
</evidence>
<keyword evidence="2" id="KW-1133">Transmembrane helix</keyword>
<sequence>MMNDNRNGPFKKKLHNDKRPLRDNGSWTGIAIVIIAIAQLPIALKASLEILSISNLYPYPETGQDLCKK</sequence>
<protein>
    <submittedName>
        <fullName evidence="3">Uncharacterized protein</fullName>
    </submittedName>
</protein>